<dbReference type="SUPFAM" id="SSF48239">
    <property type="entry name" value="Terpenoid cyclases/Protein prenyltransferases"/>
    <property type="match status" value="1"/>
</dbReference>
<dbReference type="PANTHER" id="PTHR11764">
    <property type="entry name" value="TERPENE CYCLASE/MUTASE FAMILY MEMBER"/>
    <property type="match status" value="1"/>
</dbReference>
<dbReference type="Proteomes" id="UP001597018">
    <property type="component" value="Unassembled WGS sequence"/>
</dbReference>
<dbReference type="InterPro" id="IPR008930">
    <property type="entry name" value="Terpenoid_cyclase/PrenylTrfase"/>
</dbReference>
<feature type="domain" description="Squalene cyclase C-terminal" evidence="4">
    <location>
        <begin position="8"/>
        <end position="122"/>
    </location>
</feature>
<name>A0ABW3FW39_9PSEU</name>
<dbReference type="InterPro" id="IPR018333">
    <property type="entry name" value="Squalene_cyclase"/>
</dbReference>
<sequence length="350" mass="37852">MTATTALQTRMTLDKAAEYLRRRQDDDGLWRDFATPFGFSADWVTGCVLRSLAGVPGTEDCVARGATALLQRQRPNGGWGFNENVPTDCDSTVWALLGLLAVERAPESTVDAARGYLEAHRDATTGGFSVYTDADEIDTSFGLEPDFVHGWKQPAHCVTAAVVQALLACGGTPELLVRQAVRYLLDAQRPDGSWTSYWWHDAAYPTLHAVTALVAGGASRPEALERCVALLVSRQEPSGAWATPMAPDGHPFATACHLEALLAQPTTSAAAAAAERAAAWLREAQNPDGGWTPYPIMRIPMPNTVDPAEVTDWYFDEEMLPVVLRDANGLYTTAAAVHALRTAVAREESR</sequence>
<dbReference type="Pfam" id="PF13243">
    <property type="entry name" value="SQHop_cyclase_C"/>
    <property type="match status" value="2"/>
</dbReference>
<evidence type="ECO:0000313" key="6">
    <source>
        <dbReference type="Proteomes" id="UP001597018"/>
    </source>
</evidence>
<organism evidence="5 6">
    <name type="scientific">Saccharopolyspora rosea</name>
    <dbReference type="NCBI Taxonomy" id="524884"/>
    <lineage>
        <taxon>Bacteria</taxon>
        <taxon>Bacillati</taxon>
        <taxon>Actinomycetota</taxon>
        <taxon>Actinomycetes</taxon>
        <taxon>Pseudonocardiales</taxon>
        <taxon>Pseudonocardiaceae</taxon>
        <taxon>Saccharopolyspora</taxon>
    </lineage>
</organism>
<dbReference type="EMBL" id="JBHTIW010000024">
    <property type="protein sequence ID" value="MFD0922764.1"/>
    <property type="molecule type" value="Genomic_DNA"/>
</dbReference>
<comment type="similarity">
    <text evidence="2">Belongs to the terpene cyclase/mutase family.</text>
</comment>
<comment type="caution">
    <text evidence="5">The sequence shown here is derived from an EMBL/GenBank/DDBJ whole genome shotgun (WGS) entry which is preliminary data.</text>
</comment>
<evidence type="ECO:0000259" key="4">
    <source>
        <dbReference type="Pfam" id="PF13243"/>
    </source>
</evidence>
<dbReference type="Gene3D" id="1.50.10.20">
    <property type="match status" value="2"/>
</dbReference>
<keyword evidence="6" id="KW-1185">Reference proteome</keyword>
<evidence type="ECO:0000256" key="3">
    <source>
        <dbReference type="ARBA" id="ARBA00022737"/>
    </source>
</evidence>
<dbReference type="PANTHER" id="PTHR11764:SF20">
    <property type="entry name" value="LANOSTEROL SYNTHASE"/>
    <property type="match status" value="1"/>
</dbReference>
<proteinExistence type="inferred from homology"/>
<comment type="pathway">
    <text evidence="1">Secondary metabolite biosynthesis; hopanoid biosynthesis.</text>
</comment>
<gene>
    <name evidence="5" type="ORF">ACFQ16_23710</name>
</gene>
<dbReference type="RefSeq" id="WP_345601555.1">
    <property type="nucleotide sequence ID" value="NZ_BAABLT010000038.1"/>
</dbReference>
<accession>A0ABW3FW39</accession>
<evidence type="ECO:0000313" key="5">
    <source>
        <dbReference type="EMBL" id="MFD0922764.1"/>
    </source>
</evidence>
<evidence type="ECO:0000256" key="2">
    <source>
        <dbReference type="ARBA" id="ARBA00009755"/>
    </source>
</evidence>
<evidence type="ECO:0000256" key="1">
    <source>
        <dbReference type="ARBA" id="ARBA00004999"/>
    </source>
</evidence>
<dbReference type="InterPro" id="IPR032696">
    <property type="entry name" value="SQ_cyclase_C"/>
</dbReference>
<keyword evidence="3" id="KW-0677">Repeat</keyword>
<protein>
    <submittedName>
        <fullName evidence="5">Prenyltransferase/squalene oxidase repeat-containing protein</fullName>
    </submittedName>
</protein>
<feature type="domain" description="Squalene cyclase C-terminal" evidence="4">
    <location>
        <begin position="223"/>
        <end position="292"/>
    </location>
</feature>
<reference evidence="6" key="1">
    <citation type="journal article" date="2019" name="Int. J. Syst. Evol. Microbiol.">
        <title>The Global Catalogue of Microorganisms (GCM) 10K type strain sequencing project: providing services to taxonomists for standard genome sequencing and annotation.</title>
        <authorList>
            <consortium name="The Broad Institute Genomics Platform"/>
            <consortium name="The Broad Institute Genome Sequencing Center for Infectious Disease"/>
            <person name="Wu L."/>
            <person name="Ma J."/>
        </authorList>
    </citation>
    <scope>NUCLEOTIDE SEQUENCE [LARGE SCALE GENOMIC DNA]</scope>
    <source>
        <strain evidence="6">CCUG 56401</strain>
    </source>
</reference>